<evidence type="ECO:0000256" key="2">
    <source>
        <dbReference type="SAM" id="Phobius"/>
    </source>
</evidence>
<reference evidence="3" key="1">
    <citation type="submission" date="2021-02" db="EMBL/GenBank/DDBJ databases">
        <authorList>
            <person name="Nowell W R."/>
        </authorList>
    </citation>
    <scope>NUCLEOTIDE SEQUENCE</scope>
</reference>
<keyword evidence="2" id="KW-0812">Transmembrane</keyword>
<evidence type="ECO:0000313" key="4">
    <source>
        <dbReference type="Proteomes" id="UP000681720"/>
    </source>
</evidence>
<keyword evidence="2" id="KW-1133">Transmembrane helix</keyword>
<protein>
    <submittedName>
        <fullName evidence="3">Uncharacterized protein</fullName>
    </submittedName>
</protein>
<feature type="compositionally biased region" description="Basic and acidic residues" evidence="1">
    <location>
        <begin position="218"/>
        <end position="233"/>
    </location>
</feature>
<name>A0A8S2XDC7_9BILA</name>
<dbReference type="EMBL" id="CAJOBJ010078189">
    <property type="protein sequence ID" value="CAF4489367.1"/>
    <property type="molecule type" value="Genomic_DNA"/>
</dbReference>
<feature type="transmembrane region" description="Helical" evidence="2">
    <location>
        <begin position="147"/>
        <end position="169"/>
    </location>
</feature>
<gene>
    <name evidence="3" type="ORF">GIL414_LOCUS34186</name>
</gene>
<organism evidence="3 4">
    <name type="scientific">Rotaria magnacalcarata</name>
    <dbReference type="NCBI Taxonomy" id="392030"/>
    <lineage>
        <taxon>Eukaryota</taxon>
        <taxon>Metazoa</taxon>
        <taxon>Spiralia</taxon>
        <taxon>Gnathifera</taxon>
        <taxon>Rotifera</taxon>
        <taxon>Eurotatoria</taxon>
        <taxon>Bdelloidea</taxon>
        <taxon>Philodinida</taxon>
        <taxon>Philodinidae</taxon>
        <taxon>Rotaria</taxon>
    </lineage>
</organism>
<evidence type="ECO:0000313" key="3">
    <source>
        <dbReference type="EMBL" id="CAF4489367.1"/>
    </source>
</evidence>
<feature type="non-terminal residue" evidence="3">
    <location>
        <position position="1"/>
    </location>
</feature>
<sequence length="268" mass="30454">GENELVVNFIPFDKSLIPKKAFMRVNTTLKSFGSENYTFTIEPIHLTKVDFRVENISTDRVTLMIDHNRTGTISERLCAGHVTLVDNTKELIGVQDIPETSSQVISINRLGPSTNYKICLHCFYERTDESFTKEICRSITTKEASRFVPWLVGFVFGIGVFILIVILCVKRPNGSEVDLSSSSEDDQHESITRLTYSNRYTNEPRNTVNDSTIPDSPPSEHDDNIRENDDHDPFLDPKYQYIEGLLNDITDSNIVNPDTVDLTRSKDK</sequence>
<keyword evidence="2" id="KW-0472">Membrane</keyword>
<proteinExistence type="predicted"/>
<evidence type="ECO:0000256" key="1">
    <source>
        <dbReference type="SAM" id="MobiDB-lite"/>
    </source>
</evidence>
<comment type="caution">
    <text evidence="3">The sequence shown here is derived from an EMBL/GenBank/DDBJ whole genome shotgun (WGS) entry which is preliminary data.</text>
</comment>
<feature type="compositionally biased region" description="Polar residues" evidence="1">
    <location>
        <begin position="192"/>
        <end position="214"/>
    </location>
</feature>
<dbReference type="AlphaFoldDB" id="A0A8S2XDC7"/>
<feature type="region of interest" description="Disordered" evidence="1">
    <location>
        <begin position="177"/>
        <end position="233"/>
    </location>
</feature>
<accession>A0A8S2XDC7</accession>
<dbReference type="Proteomes" id="UP000681720">
    <property type="component" value="Unassembled WGS sequence"/>
</dbReference>